<feature type="transmembrane region" description="Helical" evidence="1">
    <location>
        <begin position="357"/>
        <end position="379"/>
    </location>
</feature>
<dbReference type="STRING" id="526227.Mesil_2158"/>
<name>D7BHT9_ALLS1</name>
<dbReference type="Proteomes" id="UP000001916">
    <property type="component" value="Chromosome"/>
</dbReference>
<evidence type="ECO:0000313" key="3">
    <source>
        <dbReference type="EMBL" id="ADH64029.1"/>
    </source>
</evidence>
<evidence type="ECO:0000256" key="1">
    <source>
        <dbReference type="SAM" id="Phobius"/>
    </source>
</evidence>
<dbReference type="KEGG" id="msv:Mesil_2158"/>
<dbReference type="EMBL" id="CP002042">
    <property type="protein sequence ID" value="ADH64029.1"/>
    <property type="molecule type" value="Genomic_DNA"/>
</dbReference>
<feature type="transmembrane region" description="Helical" evidence="1">
    <location>
        <begin position="126"/>
        <end position="153"/>
    </location>
</feature>
<feature type="transmembrane region" description="Helical" evidence="1">
    <location>
        <begin position="571"/>
        <end position="591"/>
    </location>
</feature>
<evidence type="ECO:0000313" key="4">
    <source>
        <dbReference type="Proteomes" id="UP000001916"/>
    </source>
</evidence>
<keyword evidence="1" id="KW-0472">Membrane</keyword>
<dbReference type="PANTHER" id="PTHR43849:SF2">
    <property type="entry name" value="BLL3936 PROTEIN"/>
    <property type="match status" value="1"/>
</dbReference>
<keyword evidence="4" id="KW-1185">Reference proteome</keyword>
<feature type="transmembrane region" description="Helical" evidence="1">
    <location>
        <begin position="493"/>
        <end position="511"/>
    </location>
</feature>
<dbReference type="eggNOG" id="COG4666">
    <property type="taxonomic scope" value="Bacteria"/>
</dbReference>
<feature type="transmembrane region" description="Helical" evidence="1">
    <location>
        <begin position="84"/>
        <end position="106"/>
    </location>
</feature>
<gene>
    <name evidence="3" type="ordered locus">Mesil_2158</name>
</gene>
<dbReference type="OrthoDB" id="9759894at2"/>
<dbReference type="InterPro" id="IPR010656">
    <property type="entry name" value="DctM"/>
</dbReference>
<dbReference type="AlphaFoldDB" id="D7BHT9"/>
<feature type="transmembrane region" description="Helical" evidence="1">
    <location>
        <begin position="191"/>
        <end position="212"/>
    </location>
</feature>
<feature type="transmembrane region" description="Helical" evidence="1">
    <location>
        <begin position="597"/>
        <end position="615"/>
    </location>
</feature>
<feature type="domain" description="TRAP C4-dicarboxylate transport system permease DctM subunit" evidence="2">
    <location>
        <begin position="126"/>
        <end position="587"/>
    </location>
</feature>
<reference evidence="3 4" key="1">
    <citation type="journal article" date="2010" name="Stand. Genomic Sci.">
        <title>Complete genome sequence of Meiothermus silvanus type strain (VI-R2).</title>
        <authorList>
            <person name="Sikorski J."/>
            <person name="Tindall B.J."/>
            <person name="Lowry S."/>
            <person name="Lucas S."/>
            <person name="Nolan M."/>
            <person name="Copeland A."/>
            <person name="Glavina Del Rio T."/>
            <person name="Tice H."/>
            <person name="Cheng J.F."/>
            <person name="Han C."/>
            <person name="Pitluck S."/>
            <person name="Liolios K."/>
            <person name="Ivanova N."/>
            <person name="Mavromatis K."/>
            <person name="Mikhailova N."/>
            <person name="Pati A."/>
            <person name="Goodwin L."/>
            <person name="Chen A."/>
            <person name="Palaniappan K."/>
            <person name="Land M."/>
            <person name="Hauser L."/>
            <person name="Chang Y.J."/>
            <person name="Jeffries C.D."/>
            <person name="Rohde M."/>
            <person name="Goker M."/>
            <person name="Woyke T."/>
            <person name="Bristow J."/>
            <person name="Eisen J.A."/>
            <person name="Markowitz V."/>
            <person name="Hugenholtz P."/>
            <person name="Kyrpides N.C."/>
            <person name="Klenk H.P."/>
            <person name="Lapidus A."/>
        </authorList>
    </citation>
    <scope>NUCLEOTIDE SEQUENCE [LARGE SCALE GENOMIC DNA]</scope>
    <source>
        <strain evidence="4">ATCC 700542 / DSM 9946 / VI-R2</strain>
    </source>
</reference>
<keyword evidence="1" id="KW-1133">Transmembrane helix</keyword>
<feature type="transmembrane region" description="Helical" evidence="1">
    <location>
        <begin position="627"/>
        <end position="655"/>
    </location>
</feature>
<protein>
    <submittedName>
        <fullName evidence="3">TRAP transporter, 4TM/12TM fusion protein</fullName>
    </submittedName>
</protein>
<dbReference type="PANTHER" id="PTHR43849">
    <property type="entry name" value="BLL3936 PROTEIN"/>
    <property type="match status" value="1"/>
</dbReference>
<organism evidence="3 4">
    <name type="scientific">Allomeiothermus silvanus (strain ATCC 700542 / DSM 9946 / NBRC 106475 / NCIMB 13440 / VI-R2)</name>
    <name type="common">Thermus silvanus</name>
    <dbReference type="NCBI Taxonomy" id="526227"/>
    <lineage>
        <taxon>Bacteria</taxon>
        <taxon>Thermotogati</taxon>
        <taxon>Deinococcota</taxon>
        <taxon>Deinococci</taxon>
        <taxon>Thermales</taxon>
        <taxon>Thermaceae</taxon>
        <taxon>Allomeiothermus</taxon>
    </lineage>
</organism>
<feature type="transmembrane region" description="Helical" evidence="1">
    <location>
        <begin position="55"/>
        <end position="72"/>
    </location>
</feature>
<feature type="transmembrane region" description="Helical" evidence="1">
    <location>
        <begin position="523"/>
        <end position="550"/>
    </location>
</feature>
<feature type="transmembrane region" description="Helical" evidence="1">
    <location>
        <begin position="466"/>
        <end position="486"/>
    </location>
</feature>
<keyword evidence="1" id="KW-0812">Transmembrane</keyword>
<proteinExistence type="predicted"/>
<evidence type="ECO:0000259" key="2">
    <source>
        <dbReference type="Pfam" id="PF06808"/>
    </source>
</evidence>
<dbReference type="RefSeq" id="WP_013158578.1">
    <property type="nucleotide sequence ID" value="NC_014212.1"/>
</dbReference>
<feature type="transmembrane region" description="Helical" evidence="1">
    <location>
        <begin position="385"/>
        <end position="403"/>
    </location>
</feature>
<dbReference type="InterPro" id="IPR011853">
    <property type="entry name" value="TRAP_DctM-Dct_fused"/>
</dbReference>
<feature type="transmembrane region" description="Helical" evidence="1">
    <location>
        <begin position="437"/>
        <end position="460"/>
    </location>
</feature>
<accession>D7BHT9</accession>
<dbReference type="Pfam" id="PF06808">
    <property type="entry name" value="DctM"/>
    <property type="match status" value="1"/>
</dbReference>
<feature type="transmembrane region" description="Helical" evidence="1">
    <location>
        <begin position="24"/>
        <end position="43"/>
    </location>
</feature>
<feature type="transmembrane region" description="Helical" evidence="1">
    <location>
        <begin position="316"/>
        <end position="336"/>
    </location>
</feature>
<sequence>MAEDNRALEIVEESELGGRKPKGYSRWLIFAVAVSWSVFQLWATWTGTLDPLKLRAIHLAFALALAFLVYPFSKKSPRDRVPWADWLLAGLGVAGALYVVVEYYGITQLRGGVPNQLDSVMATLTVLVLLAASWRVLGKALPIIAAVFLLYALTGPKGTFHFSLPSFLQLHAGFTWPQAVGQLYLTTEGLWGTPIGVSATFVFLFVLFGALLDKAGAGQFLIQIAYSLLGTFRGGPAKAAVVASGLHGMVSGSSVSNVVTVGTLTIPLMKRVGYPAETAGAIEVAGGSNGQLMPPVMGAAAFIMAEYLSIPYSQLIVYAAVPAVLAYATLFVVVHLEALRLGLKGVPRSELPAAGPILRSGFHYLIPLGYLIYSLVVVHMTPERAAFNTVLLIGLLIFLQEAWRALRGGQGALHGLRRGAGLILEGLEAAGRGMVGIALATASAGIIVGVVTITGIGFGLSDIVQALSMGNIIAVLVMTQIICLILGMGLPTTANYIVMASLVVPVVLNLAEKSGLQVPAVAAHLFVFYFGIMADSTPPVALAAYAASAIAKSDFWRTGVQGFIYEMRTAFLAYMFFFNPKLLLIGVNGFLDGLEVVLSGFVGMVAFASGVMGFLHRPLGLLQRLLLLGAAVALVTPGIQSDLVGAGLLLLVYIWQRMASARAELRQGSNS</sequence>
<dbReference type="HOGENOM" id="CLU_007041_3_1_0"/>
<dbReference type="NCBIfam" id="TIGR02123">
    <property type="entry name" value="TRAP_fused"/>
    <property type="match status" value="1"/>
</dbReference>